<dbReference type="RefSeq" id="WP_072858274.1">
    <property type="nucleotide sequence ID" value="NZ_FQUE01000009.1"/>
</dbReference>
<dbReference type="InterPro" id="IPR003779">
    <property type="entry name" value="CMD-like"/>
</dbReference>
<reference evidence="3" key="1">
    <citation type="submission" date="2016-11" db="EMBL/GenBank/DDBJ databases">
        <authorList>
            <person name="Varghese N."/>
            <person name="Submissions S."/>
        </authorList>
    </citation>
    <scope>NUCLEOTIDE SEQUENCE [LARGE SCALE GENOMIC DNA]</scope>
    <source>
        <strain evidence="3">DSM 29326</strain>
    </source>
</reference>
<organism evidence="2 3">
    <name type="scientific">Loktanella atrilutea</name>
    <dbReference type="NCBI Taxonomy" id="366533"/>
    <lineage>
        <taxon>Bacteria</taxon>
        <taxon>Pseudomonadati</taxon>
        <taxon>Pseudomonadota</taxon>
        <taxon>Alphaproteobacteria</taxon>
        <taxon>Rhodobacterales</taxon>
        <taxon>Roseobacteraceae</taxon>
        <taxon>Loktanella</taxon>
    </lineage>
</organism>
<dbReference type="STRING" id="366533.SAMN05444339_10992"/>
<evidence type="ECO:0000259" key="1">
    <source>
        <dbReference type="Pfam" id="PF02627"/>
    </source>
</evidence>
<dbReference type="InterPro" id="IPR029032">
    <property type="entry name" value="AhpD-like"/>
</dbReference>
<gene>
    <name evidence="2" type="ORF">SAMN05444339_10992</name>
</gene>
<dbReference type="Gene3D" id="1.20.1290.10">
    <property type="entry name" value="AhpD-like"/>
    <property type="match status" value="1"/>
</dbReference>
<accession>A0A1M5DA69</accession>
<dbReference type="EMBL" id="FQUE01000009">
    <property type="protein sequence ID" value="SHF63775.1"/>
    <property type="molecule type" value="Genomic_DNA"/>
</dbReference>
<proteinExistence type="predicted"/>
<evidence type="ECO:0000313" key="2">
    <source>
        <dbReference type="EMBL" id="SHF63775.1"/>
    </source>
</evidence>
<dbReference type="OrthoDB" id="9129225at2"/>
<dbReference type="GO" id="GO:0051920">
    <property type="term" value="F:peroxiredoxin activity"/>
    <property type="evidence" value="ECO:0007669"/>
    <property type="project" value="InterPro"/>
</dbReference>
<dbReference type="SUPFAM" id="SSF69118">
    <property type="entry name" value="AhpD-like"/>
    <property type="match status" value="1"/>
</dbReference>
<feature type="domain" description="Carboxymuconolactone decarboxylase-like" evidence="1">
    <location>
        <begin position="46"/>
        <end position="121"/>
    </location>
</feature>
<name>A0A1M5DA69_LOKAT</name>
<dbReference type="PANTHER" id="PTHR34846:SF11">
    <property type="entry name" value="4-CARBOXYMUCONOLACTONE DECARBOXYLASE FAMILY PROTEIN (AFU_ORTHOLOGUE AFUA_6G11590)"/>
    <property type="match status" value="1"/>
</dbReference>
<dbReference type="PANTHER" id="PTHR34846">
    <property type="entry name" value="4-CARBOXYMUCONOLACTONE DECARBOXYLASE FAMILY PROTEIN (AFU_ORTHOLOGUE AFUA_6G11590)"/>
    <property type="match status" value="1"/>
</dbReference>
<evidence type="ECO:0000313" key="3">
    <source>
        <dbReference type="Proteomes" id="UP000183987"/>
    </source>
</evidence>
<dbReference type="Pfam" id="PF02627">
    <property type="entry name" value="CMD"/>
    <property type="match status" value="1"/>
</dbReference>
<dbReference type="Proteomes" id="UP000183987">
    <property type="component" value="Unassembled WGS sequence"/>
</dbReference>
<keyword evidence="3" id="KW-1185">Reference proteome</keyword>
<dbReference type="AlphaFoldDB" id="A0A1M5DA69"/>
<sequence length="188" mass="20278">MTWPTPRLAPPQPADYNARQQQIAAAIASGPRGVVAGPLAIWLHRPQLADTAQALGAYCRYGTSLEPRLSELAILVTGRVFGSEYEWFAHKDHALAAGLPPETVEAIRLNLVPAFETEEESVVHDVARAAHLNRGLDDTLYARAMAVLGQDRLVDLVGLLGYYTLISLTINIFGVTPPDSATPELAEG</sequence>
<protein>
    <submittedName>
        <fullName evidence="2">4-carboxymuconolactone decarboxylase</fullName>
    </submittedName>
</protein>